<dbReference type="GO" id="GO:0006606">
    <property type="term" value="P:protein import into nucleus"/>
    <property type="evidence" value="ECO:0007669"/>
    <property type="project" value="TreeGrafter"/>
</dbReference>
<dbReference type="InterPro" id="IPR013598">
    <property type="entry name" value="Exportin-1/Importin-b-like"/>
</dbReference>
<dbReference type="InterPro" id="IPR051345">
    <property type="entry name" value="Importin_beta-like_NTR"/>
</dbReference>
<dbReference type="Pfam" id="PF24138">
    <property type="entry name" value="TPR_TNPO3_IPO13_2nd"/>
    <property type="match status" value="1"/>
</dbReference>
<reference evidence="2 3" key="1">
    <citation type="submission" date="2016-07" db="EMBL/GenBank/DDBJ databases">
        <title>Pervasive Adenine N6-methylation of Active Genes in Fungi.</title>
        <authorList>
            <consortium name="DOE Joint Genome Institute"/>
            <person name="Mondo S.J."/>
            <person name="Dannebaum R.O."/>
            <person name="Kuo R.C."/>
            <person name="Labutti K."/>
            <person name="Haridas S."/>
            <person name="Kuo A."/>
            <person name="Salamov A."/>
            <person name="Ahrendt S.R."/>
            <person name="Lipzen A."/>
            <person name="Sullivan W."/>
            <person name="Andreopoulos W.B."/>
            <person name="Clum A."/>
            <person name="Lindquist E."/>
            <person name="Daum C."/>
            <person name="Ramamoorthy G.K."/>
            <person name="Gryganskyi A."/>
            <person name="Culley D."/>
            <person name="Magnuson J.K."/>
            <person name="James T.Y."/>
            <person name="O'Malley M.A."/>
            <person name="Stajich J.E."/>
            <person name="Spatafora J.W."/>
            <person name="Visel A."/>
            <person name="Grigoriev I.V."/>
        </authorList>
    </citation>
    <scope>NUCLEOTIDE SEQUENCE [LARGE SCALE GENOMIC DNA]</scope>
    <source>
        <strain evidence="2 3">NRRL 3301</strain>
    </source>
</reference>
<dbReference type="PANTHER" id="PTHR12363">
    <property type="entry name" value="TRANSPORTIN 3 AND IMPORTIN 13"/>
    <property type="match status" value="1"/>
</dbReference>
<keyword evidence="3" id="KW-1185">Reference proteome</keyword>
<dbReference type="Proteomes" id="UP000242146">
    <property type="component" value="Unassembled WGS sequence"/>
</dbReference>
<dbReference type="InterPro" id="IPR058537">
    <property type="entry name" value="TPR_TNPO3_IPO13_4th"/>
</dbReference>
<feature type="domain" description="Importin N-terminal" evidence="1">
    <location>
        <begin position="28"/>
        <end position="95"/>
    </location>
</feature>
<dbReference type="Gene3D" id="1.25.10.10">
    <property type="entry name" value="Leucine-rich Repeat Variant"/>
    <property type="match status" value="1"/>
</dbReference>
<evidence type="ECO:0000313" key="2">
    <source>
        <dbReference type="EMBL" id="ORX60507.1"/>
    </source>
</evidence>
<dbReference type="OrthoDB" id="435593at2759"/>
<dbReference type="InterPro" id="IPR057942">
    <property type="entry name" value="TPR_TNPO3_IPO13_3rd"/>
</dbReference>
<dbReference type="InterPro" id="IPR011989">
    <property type="entry name" value="ARM-like"/>
</dbReference>
<dbReference type="Pfam" id="PF24140">
    <property type="entry name" value="TPR_TNPO3_IPO13_3rd"/>
    <property type="match status" value="1"/>
</dbReference>
<dbReference type="Pfam" id="PF08389">
    <property type="entry name" value="Xpo1"/>
    <property type="match status" value="1"/>
</dbReference>
<dbReference type="InterPro" id="IPR001494">
    <property type="entry name" value="Importin-beta_N"/>
</dbReference>
<protein>
    <submittedName>
        <fullName evidence="2">ARM repeat-containing protein</fullName>
    </submittedName>
</protein>
<dbReference type="InterPro" id="IPR057941">
    <property type="entry name" value="TPR_TNPO3_IPO13_2nd"/>
</dbReference>
<dbReference type="GO" id="GO:0031267">
    <property type="term" value="F:small GTPase binding"/>
    <property type="evidence" value="ECO:0007669"/>
    <property type="project" value="InterPro"/>
</dbReference>
<name>A0A1X2GSQ4_9FUNG</name>
<evidence type="ECO:0000259" key="1">
    <source>
        <dbReference type="PROSITE" id="PS50166"/>
    </source>
</evidence>
<dbReference type="InterPro" id="IPR016024">
    <property type="entry name" value="ARM-type_fold"/>
</dbReference>
<dbReference type="EMBL" id="MCGT01000004">
    <property type="protein sequence ID" value="ORX60507.1"/>
    <property type="molecule type" value="Genomic_DNA"/>
</dbReference>
<evidence type="ECO:0000313" key="3">
    <source>
        <dbReference type="Proteomes" id="UP000242146"/>
    </source>
</evidence>
<dbReference type="AlphaFoldDB" id="A0A1X2GSQ4"/>
<dbReference type="Pfam" id="PF03810">
    <property type="entry name" value="IBN_N"/>
    <property type="match status" value="1"/>
</dbReference>
<dbReference type="Pfam" id="PF24139">
    <property type="entry name" value="TPR_TNPO3_IPO13_4th"/>
    <property type="match status" value="1"/>
</dbReference>
<dbReference type="PROSITE" id="PS50166">
    <property type="entry name" value="IMPORTIN_B_NT"/>
    <property type="match status" value="1"/>
</dbReference>
<dbReference type="PANTHER" id="PTHR12363:SF53">
    <property type="entry name" value="MRNA TRANSPORT REGULATOR MTR10"/>
    <property type="match status" value="1"/>
</dbReference>
<organism evidence="2 3">
    <name type="scientific">Hesseltinella vesiculosa</name>
    <dbReference type="NCBI Taxonomy" id="101127"/>
    <lineage>
        <taxon>Eukaryota</taxon>
        <taxon>Fungi</taxon>
        <taxon>Fungi incertae sedis</taxon>
        <taxon>Mucoromycota</taxon>
        <taxon>Mucoromycotina</taxon>
        <taxon>Mucoromycetes</taxon>
        <taxon>Mucorales</taxon>
        <taxon>Cunninghamellaceae</taxon>
        <taxon>Hesseltinella</taxon>
    </lineage>
</organism>
<proteinExistence type="predicted"/>
<sequence length="900" mass="101473">MSADLVPSVLEHLSKLYSVTDSDTKRQTSKWLETFQKKTEAWQVADILINSEAANLETRLFAAQTFRQKILYDLRELDSSAQISLRDSLLQLLWKSASGNKAIRTQLCLALADLAAQFQQWTTVFQDVVEFAKVPEATSCMLEFLTVLPEELSNRRLPLTDKEAEERSLQLLETNADQVIKLLIMCIQSSGNNAEIQESALRCLNSWLRTGFVDMQVLGTTPLIEFAFDGLAHDDLFDVCTDVVCEIIFETRDVDEFKALIEKLYPRFSPMLQQLAQAKQEEDPDRVRNFGRMFVEAGEAYVYLIAKHPDAFHTLLEGILAVAAYEDLDVAKMTFKFWYDLTNTLTTEHYQASVPQFHPYFDQLVDIILQHLHYPPDIAQWTAAESDDFRDFRHDMGDTLKDCCRILTPQKCLLKPMVLLSQRLQPNAAASWQQIEAPIFSLRSMGSEVPADENEIMPQIMECLSQLPDHPKIRYAATLVISRYSFWTREHPNFIVYQLNFISAGFQNDEVAAASALALKHLCKDCSELMVDYIGQLHPFYVNVVKTLPFVDALEVTEAISHVLAVLPVTGLSDALRSFFMPLAEELHALVNKGKLAITKEERERAGDLLEHLSAVFDIVCPDIPAQQPHPCVEFIKELWPVLTSCLSNFGDDTTVSEPLCHCFKRFISSYKLHLAPLLPQLLESIVLGFDATMKSEYLWVAGKIVRQYAEDSSEAAAICFQLVERLSQSLFPKLTLQKLDAIPDVVLEYFIMVTNLLESSPTSLIQSDLLSSVFQAGLAGLSMEHPDALTALVQFYRRLLGVALSVDELVTAGPTPVFGQNGTCIVALLHQFGPNFVNLLLEGMLHNYPWDVIPDVATIVKCLTQILPDYGTQWLLESLNSYPDVTPGARNEFLEAYIP</sequence>
<comment type="caution">
    <text evidence="2">The sequence shown here is derived from an EMBL/GenBank/DDBJ whole genome shotgun (WGS) entry which is preliminary data.</text>
</comment>
<accession>A0A1X2GSQ4</accession>
<dbReference type="GO" id="GO:0005737">
    <property type="term" value="C:cytoplasm"/>
    <property type="evidence" value="ECO:0007669"/>
    <property type="project" value="TreeGrafter"/>
</dbReference>
<dbReference type="STRING" id="101127.A0A1X2GSQ4"/>
<gene>
    <name evidence="2" type="ORF">DM01DRAFT_1361553</name>
</gene>
<dbReference type="SUPFAM" id="SSF48371">
    <property type="entry name" value="ARM repeat"/>
    <property type="match status" value="1"/>
</dbReference>